<evidence type="ECO:0000313" key="4">
    <source>
        <dbReference type="EMBL" id="KAI1860478.1"/>
    </source>
</evidence>
<dbReference type="InterPro" id="IPR050177">
    <property type="entry name" value="Lipid_A_modif_metabolic_enz"/>
</dbReference>
<evidence type="ECO:0000313" key="5">
    <source>
        <dbReference type="Proteomes" id="UP000829685"/>
    </source>
</evidence>
<dbReference type="Proteomes" id="UP000829685">
    <property type="component" value="Unassembled WGS sequence"/>
</dbReference>
<dbReference type="SUPFAM" id="SSF51735">
    <property type="entry name" value="NAD(P)-binding Rossmann-fold domains"/>
    <property type="match status" value="1"/>
</dbReference>
<dbReference type="EMBL" id="JAFIMR010000031">
    <property type="protein sequence ID" value="KAI1860478.1"/>
    <property type="molecule type" value="Genomic_DNA"/>
</dbReference>
<protein>
    <recommendedName>
        <fullName evidence="3">Ketoreductase domain-containing protein</fullName>
    </recommendedName>
</protein>
<name>A0A9Q0AL60_9PEZI</name>
<feature type="domain" description="Ketoreductase" evidence="3">
    <location>
        <begin position="4"/>
        <end position="143"/>
    </location>
</feature>
<gene>
    <name evidence="4" type="ORF">JX265_009877</name>
</gene>
<keyword evidence="5" id="KW-1185">Reference proteome</keyword>
<dbReference type="InterPro" id="IPR057326">
    <property type="entry name" value="KR_dom"/>
</dbReference>
<dbReference type="SMART" id="SM00822">
    <property type="entry name" value="PKS_KR"/>
    <property type="match status" value="1"/>
</dbReference>
<comment type="caution">
    <text evidence="4">The sequence shown here is derived from an EMBL/GenBank/DDBJ whole genome shotgun (WGS) entry which is preliminary data.</text>
</comment>
<dbReference type="InterPro" id="IPR036291">
    <property type="entry name" value="NAD(P)-bd_dom_sf"/>
</dbReference>
<keyword evidence="2" id="KW-0560">Oxidoreductase</keyword>
<dbReference type="AlphaFoldDB" id="A0A9Q0AL60"/>
<dbReference type="InterPro" id="IPR002225">
    <property type="entry name" value="3Beta_OHSteriod_DH/Estase"/>
</dbReference>
<comment type="similarity">
    <text evidence="1">Belongs to the 3-beta-HSD family.</text>
</comment>
<dbReference type="GO" id="GO:0016616">
    <property type="term" value="F:oxidoreductase activity, acting on the CH-OH group of donors, NAD or NADP as acceptor"/>
    <property type="evidence" value="ECO:0007669"/>
    <property type="project" value="InterPro"/>
</dbReference>
<dbReference type="PANTHER" id="PTHR43245">
    <property type="entry name" value="BIFUNCTIONAL POLYMYXIN RESISTANCE PROTEIN ARNA"/>
    <property type="match status" value="1"/>
</dbReference>
<reference evidence="4" key="1">
    <citation type="submission" date="2021-03" db="EMBL/GenBank/DDBJ databases">
        <title>Revisited historic fungal species revealed as producer of novel bioactive compounds through whole genome sequencing and comparative genomics.</title>
        <authorList>
            <person name="Vignolle G.A."/>
            <person name="Hochenegger N."/>
            <person name="Mach R.L."/>
            <person name="Mach-Aigner A.R."/>
            <person name="Javad Rahimi M."/>
            <person name="Salim K.A."/>
            <person name="Chan C.M."/>
            <person name="Lim L.B.L."/>
            <person name="Cai F."/>
            <person name="Druzhinina I.S."/>
            <person name="U'Ren J.M."/>
            <person name="Derntl C."/>
        </authorList>
    </citation>
    <scope>NUCLEOTIDE SEQUENCE</scope>
    <source>
        <strain evidence="4">TUCIM 5799</strain>
    </source>
</reference>
<accession>A0A9Q0AL60</accession>
<dbReference type="GO" id="GO:0006694">
    <property type="term" value="P:steroid biosynthetic process"/>
    <property type="evidence" value="ECO:0007669"/>
    <property type="project" value="InterPro"/>
</dbReference>
<proteinExistence type="inferred from homology"/>
<dbReference type="Gene3D" id="3.40.50.720">
    <property type="entry name" value="NAD(P)-binding Rossmann-like Domain"/>
    <property type="match status" value="1"/>
</dbReference>
<dbReference type="Pfam" id="PF01073">
    <property type="entry name" value="3Beta_HSD"/>
    <property type="match status" value="1"/>
</dbReference>
<evidence type="ECO:0000259" key="3">
    <source>
        <dbReference type="SMART" id="SM00822"/>
    </source>
</evidence>
<sequence>MATESYLITGGCGLQGSSIVETLRAKFPEAKVAVVTRNPTVNIFEGVTYHRGDIRDAPFIASCLAECKPSVVFHCAATVVGARKHVSDETVRSINVDGTRVLLEQCAKAGTKAFVFTSSVSVIQKPGVIVSDADETWPLIGDSDTKALIYPRTKAESERLVTAADDPDGMRTASLRPSAIHGERDNDVTPIIMRTSAMKGLQIGENKTRFATTYVGNSTQAHLLVAEKLLSPDPDVRNAVGGQAFFVTNGAEHSYYDFSRTIWKYAGVGDGPGSPEYENVRVVPTNVAMWVAWACEWWGWAWGTPPVISTVAVGICTMERWYKIGKAERLLGYHPSVGWEEGCRRAAKWYLEHGNKTEEDAKTK</sequence>
<evidence type="ECO:0000256" key="2">
    <source>
        <dbReference type="ARBA" id="ARBA00023002"/>
    </source>
</evidence>
<dbReference type="PANTHER" id="PTHR43245:SF51">
    <property type="entry name" value="SHORT CHAIN DEHYDROGENASE_REDUCTASE FAMILY 42E, MEMBER 2"/>
    <property type="match status" value="1"/>
</dbReference>
<evidence type="ECO:0000256" key="1">
    <source>
        <dbReference type="ARBA" id="ARBA00009219"/>
    </source>
</evidence>
<organism evidence="4 5">
    <name type="scientific">Neoarthrinium moseri</name>
    <dbReference type="NCBI Taxonomy" id="1658444"/>
    <lineage>
        <taxon>Eukaryota</taxon>
        <taxon>Fungi</taxon>
        <taxon>Dikarya</taxon>
        <taxon>Ascomycota</taxon>
        <taxon>Pezizomycotina</taxon>
        <taxon>Sordariomycetes</taxon>
        <taxon>Xylariomycetidae</taxon>
        <taxon>Amphisphaeriales</taxon>
        <taxon>Apiosporaceae</taxon>
        <taxon>Neoarthrinium</taxon>
    </lineage>
</organism>